<dbReference type="PANTHER" id="PTHR13056">
    <property type="entry name" value="VACUOLAR FUSION PROTEIN CCZ1 HOMOLOG-RELATED"/>
    <property type="match status" value="1"/>
</dbReference>
<accession>A0A0R3UF66</accession>
<proteinExistence type="inferred from homology"/>
<dbReference type="Proteomes" id="UP000267029">
    <property type="component" value="Unassembled WGS sequence"/>
</dbReference>
<dbReference type="InterPro" id="IPR013176">
    <property type="entry name" value="Ccz1"/>
</dbReference>
<dbReference type="GO" id="GO:0016192">
    <property type="term" value="P:vesicle-mediated transport"/>
    <property type="evidence" value="ECO:0007669"/>
    <property type="project" value="InterPro"/>
</dbReference>
<evidence type="ECO:0000313" key="3">
    <source>
        <dbReference type="EMBL" id="VDD79709.1"/>
    </source>
</evidence>
<name>A0A0R3UF66_MESCO</name>
<keyword evidence="4" id="KW-1185">Reference proteome</keyword>
<organism evidence="3 4">
    <name type="scientific">Mesocestoides corti</name>
    <name type="common">Flatworm</name>
    <dbReference type="NCBI Taxonomy" id="53468"/>
    <lineage>
        <taxon>Eukaryota</taxon>
        <taxon>Metazoa</taxon>
        <taxon>Spiralia</taxon>
        <taxon>Lophotrochozoa</taxon>
        <taxon>Platyhelminthes</taxon>
        <taxon>Cestoda</taxon>
        <taxon>Eucestoda</taxon>
        <taxon>Cyclophyllidea</taxon>
        <taxon>Mesocestoididae</taxon>
        <taxon>Mesocestoides</taxon>
    </lineage>
</organism>
<dbReference type="OrthoDB" id="2139348at2759"/>
<feature type="domain" description="CCZ1/INTU/HSP4 first Longin" evidence="2">
    <location>
        <begin position="9"/>
        <end position="127"/>
    </location>
</feature>
<sequence length="426" mass="47699">MAFPLTVKEFFVFTTRHAKNLGHEAEQVLYFYPHGKSQNDQLSVVGLCEALLSFSNFFSTSCTSIHTRNGKHFFHQLIDQVWAVMNVSVVDSAAIPHCHEFCEHVIDDSLMGHRLSATCERYKLLHGPISISTDTDLEKNRKNLAAFFNKAIVSVFCPSRSSLPVEVTCSALHYIVSDIMSLPPDLDRAAISPKAPHMGRFLTGPPDMGEDLCPAQMPVPTVYLQLPNSEYQLTHLVVYRALRLTICLFIGGNNELRREFFQTFNNLYGEAMTKLSFAIECEETSSLALAFDMTTLALCTDSSSKSATTTPLYPSISGFFLWEPDLCSVSTNFFVLHSGGLGEVQPAVAPLLPVIFAARQDAVSCFGQRWCECLLKLEPDTWLYLCRVNKREVFLVFSGKKVDVARITTESKRFWIDKLAGVFRVS</sequence>
<dbReference type="AlphaFoldDB" id="A0A0R3UF66"/>
<dbReference type="InterPro" id="IPR043987">
    <property type="entry name" value="CCZ1/INTU/HSP4_longin_1"/>
</dbReference>
<comment type="similarity">
    <text evidence="1">Belongs to the CCZ1 family.</text>
</comment>
<reference evidence="3 4" key="1">
    <citation type="submission" date="2018-10" db="EMBL/GenBank/DDBJ databases">
        <authorList>
            <consortium name="Pathogen Informatics"/>
        </authorList>
    </citation>
    <scope>NUCLEOTIDE SEQUENCE [LARGE SCALE GENOMIC DNA]</scope>
</reference>
<evidence type="ECO:0000313" key="4">
    <source>
        <dbReference type="Proteomes" id="UP000267029"/>
    </source>
</evidence>
<dbReference type="Pfam" id="PF19031">
    <property type="entry name" value="Intu_longin_1"/>
    <property type="match status" value="1"/>
</dbReference>
<dbReference type="PANTHER" id="PTHR13056:SF0">
    <property type="entry name" value="VACUOLAR FUSION PROTEIN CCZ1 HOMOLOG-RELATED"/>
    <property type="match status" value="1"/>
</dbReference>
<evidence type="ECO:0000259" key="2">
    <source>
        <dbReference type="Pfam" id="PF19031"/>
    </source>
</evidence>
<evidence type="ECO:0000256" key="1">
    <source>
        <dbReference type="ARBA" id="ARBA00005352"/>
    </source>
</evidence>
<protein>
    <recommendedName>
        <fullName evidence="2">CCZ1/INTU/HSP4 first Longin domain-containing protein</fullName>
    </recommendedName>
</protein>
<dbReference type="GO" id="GO:0035658">
    <property type="term" value="C:Mon1-Ccz1 complex"/>
    <property type="evidence" value="ECO:0007669"/>
    <property type="project" value="InterPro"/>
</dbReference>
<gene>
    <name evidence="3" type="ORF">MCOS_LOCUS5712</name>
</gene>
<dbReference type="STRING" id="53468.A0A0R3UF66"/>
<dbReference type="EMBL" id="UXSR01005208">
    <property type="protein sequence ID" value="VDD79709.1"/>
    <property type="molecule type" value="Genomic_DNA"/>
</dbReference>